<name>X1SIS8_9ZZZZ</name>
<sequence length="61" mass="7077">MNYIFLSYAGPNSKIASSLSNEINNRLNTQDFYDLLSENINLFSDMLKEANTEYSIYLSER</sequence>
<dbReference type="AlphaFoldDB" id="X1SIS8"/>
<comment type="caution">
    <text evidence="1">The sequence shown here is derived from an EMBL/GenBank/DDBJ whole genome shotgun (WGS) entry which is preliminary data.</text>
</comment>
<protein>
    <submittedName>
        <fullName evidence="1">Uncharacterized protein</fullName>
    </submittedName>
</protein>
<reference evidence="1" key="1">
    <citation type="journal article" date="2014" name="Front. Microbiol.">
        <title>High frequency of phylogenetically diverse reductive dehalogenase-homologous genes in deep subseafloor sedimentary metagenomes.</title>
        <authorList>
            <person name="Kawai M."/>
            <person name="Futagami T."/>
            <person name="Toyoda A."/>
            <person name="Takaki Y."/>
            <person name="Nishi S."/>
            <person name="Hori S."/>
            <person name="Arai W."/>
            <person name="Tsubouchi T."/>
            <person name="Morono Y."/>
            <person name="Uchiyama I."/>
            <person name="Ito T."/>
            <person name="Fujiyama A."/>
            <person name="Inagaki F."/>
            <person name="Takami H."/>
        </authorList>
    </citation>
    <scope>NUCLEOTIDE SEQUENCE</scope>
    <source>
        <strain evidence="1">Expedition CK06-06</strain>
    </source>
</reference>
<gene>
    <name evidence="1" type="ORF">S12H4_32759</name>
</gene>
<proteinExistence type="predicted"/>
<accession>X1SIS8</accession>
<organism evidence="1">
    <name type="scientific">marine sediment metagenome</name>
    <dbReference type="NCBI Taxonomy" id="412755"/>
    <lineage>
        <taxon>unclassified sequences</taxon>
        <taxon>metagenomes</taxon>
        <taxon>ecological metagenomes</taxon>
    </lineage>
</organism>
<evidence type="ECO:0000313" key="1">
    <source>
        <dbReference type="EMBL" id="GAI92937.1"/>
    </source>
</evidence>
<dbReference type="EMBL" id="BARW01019231">
    <property type="protein sequence ID" value="GAI92937.1"/>
    <property type="molecule type" value="Genomic_DNA"/>
</dbReference>